<evidence type="ECO:0000313" key="4">
    <source>
        <dbReference type="Proteomes" id="UP001515480"/>
    </source>
</evidence>
<proteinExistence type="predicted"/>
<feature type="coiled-coil region" evidence="1">
    <location>
        <begin position="204"/>
        <end position="238"/>
    </location>
</feature>
<reference evidence="3 4" key="1">
    <citation type="journal article" date="2024" name="Science">
        <title>Giant polyketide synthase enzymes in the biosynthesis of giant marine polyether toxins.</title>
        <authorList>
            <person name="Fallon T.R."/>
            <person name="Shende V.V."/>
            <person name="Wierzbicki I.H."/>
            <person name="Pendleton A.L."/>
            <person name="Watervoot N.F."/>
            <person name="Auber R.P."/>
            <person name="Gonzalez D.J."/>
            <person name="Wisecaver J.H."/>
            <person name="Moore B.S."/>
        </authorList>
    </citation>
    <scope>NUCLEOTIDE SEQUENCE [LARGE SCALE GENOMIC DNA]</scope>
    <source>
        <strain evidence="3 4">12B1</strain>
    </source>
</reference>
<dbReference type="AlphaFoldDB" id="A0AB34JPH4"/>
<dbReference type="InterPro" id="IPR029016">
    <property type="entry name" value="GAF-like_dom_sf"/>
</dbReference>
<evidence type="ECO:0000313" key="3">
    <source>
        <dbReference type="EMBL" id="KAL1523785.1"/>
    </source>
</evidence>
<evidence type="ECO:0008006" key="5">
    <source>
        <dbReference type="Google" id="ProtNLM"/>
    </source>
</evidence>
<accession>A0AB34JPH4</accession>
<protein>
    <recommendedName>
        <fullName evidence="5">GAF domain-containing protein</fullName>
    </recommendedName>
</protein>
<organism evidence="3 4">
    <name type="scientific">Prymnesium parvum</name>
    <name type="common">Toxic golden alga</name>
    <dbReference type="NCBI Taxonomy" id="97485"/>
    <lineage>
        <taxon>Eukaryota</taxon>
        <taxon>Haptista</taxon>
        <taxon>Haptophyta</taxon>
        <taxon>Prymnesiophyceae</taxon>
        <taxon>Prymnesiales</taxon>
        <taxon>Prymnesiaceae</taxon>
        <taxon>Prymnesium</taxon>
    </lineage>
</organism>
<dbReference type="Proteomes" id="UP001515480">
    <property type="component" value="Unassembled WGS sequence"/>
</dbReference>
<evidence type="ECO:0000256" key="1">
    <source>
        <dbReference type="SAM" id="Coils"/>
    </source>
</evidence>
<dbReference type="SUPFAM" id="SSF55781">
    <property type="entry name" value="GAF domain-like"/>
    <property type="match status" value="1"/>
</dbReference>
<name>A0AB34JPH4_PRYPA</name>
<feature type="region of interest" description="Disordered" evidence="2">
    <location>
        <begin position="1"/>
        <end position="62"/>
    </location>
</feature>
<evidence type="ECO:0000256" key="2">
    <source>
        <dbReference type="SAM" id="MobiDB-lite"/>
    </source>
</evidence>
<sequence length="661" mass="72326">MVAIPLLQPHGESSSAMAPLPPPGSGTKNPRHRRQSPRSPPREAALSACGTAMSSVSWRHTESTPLPAGAPVLYPPPLPRAELLSTDALQPVATHAEPSADAGRKMARMSLKTAATAVTEAAQLSHLARERPPAVAQEVSGPRACQALLQSEMLPASFATYVAQMPWQKRHTWLEHFARCVTLLGETMTSLQTQIKVQLGRKDKDRMRQLLNQMRAQCRAMRAALDELRQEVKRETAHGERAVVRVLIDMARAEARATRVRALWNRALFAAIMQVQRDKRRLVRTIATLGSMEHKSLQPVADIICDTCLDLFKCGQAHVFVADTRPPLAHPVDPILHRLVARTASPAEVKDADGTALDCRTRRIQLDSLVGDAASAPPGKVGAQVMHLKARAMLHRRFCKGADDVSGFPPPNELVYVSLTHAGMRSAVRLSDIRKDFLLGAHLSQRLHAFAPLFSLALKTAYVVSEHPRNRDLCQLFARLPVRIVPYEKDPVGLSVLRAEKVAYWKGVLESVLWADRCTLFLYDAAADKLVAYADQTDKRGIDVLMQCDPSDFGGFAVQCALMRRALNRREIVAAVDPISGYRTVGVIAAPIFSPTSGALIGVCEMFNKQGPSGPYFSSDDESLVQGTLKVLALDLENRVLCLDLDKIFGGKPKAGLFGAE</sequence>
<dbReference type="EMBL" id="JBGBPQ010000005">
    <property type="protein sequence ID" value="KAL1523785.1"/>
    <property type="molecule type" value="Genomic_DNA"/>
</dbReference>
<keyword evidence="4" id="KW-1185">Reference proteome</keyword>
<comment type="caution">
    <text evidence="3">The sequence shown here is derived from an EMBL/GenBank/DDBJ whole genome shotgun (WGS) entry which is preliminary data.</text>
</comment>
<gene>
    <name evidence="3" type="ORF">AB1Y20_018708</name>
</gene>
<keyword evidence="1" id="KW-0175">Coiled coil</keyword>
<dbReference type="Gene3D" id="3.30.450.40">
    <property type="match status" value="1"/>
</dbReference>